<proteinExistence type="predicted"/>
<keyword evidence="3" id="KW-0830">Ubiquinone</keyword>
<dbReference type="AlphaFoldDB" id="A0A173T3J5"/>
<organism evidence="2 4">
    <name type="scientific">Anaerostipes hadrus</name>
    <dbReference type="NCBI Taxonomy" id="649756"/>
    <lineage>
        <taxon>Bacteria</taxon>
        <taxon>Bacillati</taxon>
        <taxon>Bacillota</taxon>
        <taxon>Clostridia</taxon>
        <taxon>Lachnospirales</taxon>
        <taxon>Lachnospiraceae</taxon>
        <taxon>Anaerostipes</taxon>
    </lineage>
</organism>
<dbReference type="Proteomes" id="UP001644750">
    <property type="component" value="Unassembled WGS sequence"/>
</dbReference>
<dbReference type="Proteomes" id="UP000095598">
    <property type="component" value="Unassembled WGS sequence"/>
</dbReference>
<dbReference type="EMBL" id="CYXT01000012">
    <property type="protein sequence ID" value="CUM96465.1"/>
    <property type="molecule type" value="Genomic_DNA"/>
</dbReference>
<keyword evidence="5" id="KW-1185">Reference proteome</keyword>
<reference evidence="3" key="3">
    <citation type="submission" date="2020-02" db="EMBL/GenBank/DDBJ databases">
        <authorList>
            <person name="Littmann E."/>
            <person name="Sorbara M."/>
        </authorList>
    </citation>
    <scope>NUCLEOTIDE SEQUENCE</scope>
    <source>
        <strain evidence="3">MSK.14.57</strain>
    </source>
</reference>
<evidence type="ECO:0000313" key="5">
    <source>
        <dbReference type="Proteomes" id="UP001644750"/>
    </source>
</evidence>
<feature type="signal peptide" evidence="1">
    <location>
        <begin position="1"/>
        <end position="23"/>
    </location>
</feature>
<feature type="chain" id="PRO_5038993615" evidence="1">
    <location>
        <begin position="24"/>
        <end position="161"/>
    </location>
</feature>
<evidence type="ECO:0000256" key="1">
    <source>
        <dbReference type="SAM" id="SignalP"/>
    </source>
</evidence>
<keyword evidence="1" id="KW-0732">Signal</keyword>
<accession>A0A173T3J5</accession>
<dbReference type="PROSITE" id="PS51257">
    <property type="entry name" value="PROKAR_LIPOPROTEIN"/>
    <property type="match status" value="1"/>
</dbReference>
<protein>
    <submittedName>
        <fullName evidence="3">Ubiquinone biosynthesis protein</fullName>
    </submittedName>
</protein>
<evidence type="ECO:0000313" key="2">
    <source>
        <dbReference type="EMBL" id="CUM96465.1"/>
    </source>
</evidence>
<gene>
    <name evidence="2" type="ORF">ERS852425_01735</name>
    <name evidence="3" type="ORF">G5A72_05400</name>
</gene>
<evidence type="ECO:0000313" key="3">
    <source>
        <dbReference type="EMBL" id="NSJ79027.1"/>
    </source>
</evidence>
<dbReference type="RefSeq" id="WP_055258683.1">
    <property type="nucleotide sequence ID" value="NZ_CYXT01000012.1"/>
</dbReference>
<reference evidence="2 4" key="1">
    <citation type="submission" date="2015-09" db="EMBL/GenBank/DDBJ databases">
        <authorList>
            <consortium name="Pathogen Informatics"/>
        </authorList>
    </citation>
    <scope>NUCLEOTIDE SEQUENCE [LARGE SCALE GENOMIC DNA]</scope>
    <source>
        <strain evidence="2 4">2789STDY5608868</strain>
    </source>
</reference>
<evidence type="ECO:0000313" key="4">
    <source>
        <dbReference type="Proteomes" id="UP000095598"/>
    </source>
</evidence>
<name>A0A173T3J5_ANAHA</name>
<dbReference type="EMBL" id="JAAITB010000009">
    <property type="protein sequence ID" value="NSJ79027.1"/>
    <property type="molecule type" value="Genomic_DNA"/>
</dbReference>
<sequence>MKKTLKLTSLLFTLILAVSVVFTGCGNGRKDSTTKGTTENNNASATTEDNLVDDVEDAVDDVADGVGDAVDDIANGFDNYDDAHDYLLNRLQNDDKDGKYEVRNETKDEQEYRDGASGYHFEIYDTSDDSGKKYGDFYVDKDTGKIYKRNTKTEKLEEYKK</sequence>
<reference evidence="3 5" key="2">
    <citation type="journal article" date="2020" name="Cell Host Microbe">
        <title>Functional and Genomic Variation between Human-Derived Isolates of Lachnospiraceae Reveals Inter- and Intra-Species Diversity.</title>
        <authorList>
            <person name="Sorbara M.T."/>
            <person name="Littmann E.R."/>
            <person name="Fontana E."/>
            <person name="Moody T.U."/>
            <person name="Kohout C.E."/>
            <person name="Gjonbalaj M."/>
            <person name="Eaton V."/>
            <person name="Seok R."/>
            <person name="Leiner I.M."/>
            <person name="Pamer E.G."/>
        </authorList>
    </citation>
    <scope>NUCLEOTIDE SEQUENCE [LARGE SCALE GENOMIC DNA]</scope>
    <source>
        <strain evidence="3 5">MSK.14.57</strain>
    </source>
</reference>